<feature type="transmembrane region" description="Helical" evidence="7">
    <location>
        <begin position="171"/>
        <end position="191"/>
    </location>
</feature>
<evidence type="ECO:0000256" key="6">
    <source>
        <dbReference type="ARBA" id="ARBA00023136"/>
    </source>
</evidence>
<proteinExistence type="inferred from homology"/>
<feature type="transmembrane region" description="Helical" evidence="7">
    <location>
        <begin position="261"/>
        <end position="281"/>
    </location>
</feature>
<dbReference type="Pfam" id="PF00999">
    <property type="entry name" value="Na_H_Exchanger"/>
    <property type="match status" value="1"/>
</dbReference>
<dbReference type="Proteomes" id="UP000034793">
    <property type="component" value="Unassembled WGS sequence"/>
</dbReference>
<accession>A0A0G0PQR3</accession>
<feature type="transmembrane region" description="Helical" evidence="7">
    <location>
        <begin position="28"/>
        <end position="44"/>
    </location>
</feature>
<keyword evidence="4 7" id="KW-0812">Transmembrane</keyword>
<dbReference type="InterPro" id="IPR006153">
    <property type="entry name" value="Cation/H_exchanger_TM"/>
</dbReference>
<feature type="transmembrane region" description="Helical" evidence="7">
    <location>
        <begin position="320"/>
        <end position="344"/>
    </location>
</feature>
<feature type="domain" description="RCK N-terminal" evidence="9">
    <location>
        <begin position="407"/>
        <end position="521"/>
    </location>
</feature>
<feature type="transmembrane region" description="Helical" evidence="7">
    <location>
        <begin position="350"/>
        <end position="370"/>
    </location>
</feature>
<reference evidence="10 11" key="1">
    <citation type="journal article" date="2015" name="Nature">
        <title>rRNA introns, odd ribosomes, and small enigmatic genomes across a large radiation of phyla.</title>
        <authorList>
            <person name="Brown C.T."/>
            <person name="Hug L.A."/>
            <person name="Thomas B.C."/>
            <person name="Sharon I."/>
            <person name="Castelle C.J."/>
            <person name="Singh A."/>
            <person name="Wilkins M.J."/>
            <person name="Williams K.H."/>
            <person name="Banfield J.F."/>
        </authorList>
    </citation>
    <scope>NUCLEOTIDE SEQUENCE [LARGE SCALE GENOMIC DNA]</scope>
</reference>
<evidence type="ECO:0000313" key="10">
    <source>
        <dbReference type="EMBL" id="KKR30248.1"/>
    </source>
</evidence>
<feature type="domain" description="Cation/H+ exchanger transmembrane" evidence="8">
    <location>
        <begin position="12"/>
        <end position="367"/>
    </location>
</feature>
<dbReference type="AlphaFoldDB" id="A0A0G0PQR3"/>
<dbReference type="GO" id="GO:1902600">
    <property type="term" value="P:proton transmembrane transport"/>
    <property type="evidence" value="ECO:0007669"/>
    <property type="project" value="InterPro"/>
</dbReference>
<evidence type="ECO:0000256" key="2">
    <source>
        <dbReference type="ARBA" id="ARBA00005551"/>
    </source>
</evidence>
<organism evidence="10 11">
    <name type="scientific">Candidatus Woesebacteria bacterium GW2011_GWA1_39_8</name>
    <dbReference type="NCBI Taxonomy" id="1618552"/>
    <lineage>
        <taxon>Bacteria</taxon>
        <taxon>Candidatus Woeseibacteriota</taxon>
    </lineage>
</organism>
<evidence type="ECO:0000256" key="5">
    <source>
        <dbReference type="ARBA" id="ARBA00022989"/>
    </source>
</evidence>
<evidence type="ECO:0000256" key="4">
    <source>
        <dbReference type="ARBA" id="ARBA00022692"/>
    </source>
</evidence>
<dbReference type="EMBL" id="LBXL01000010">
    <property type="protein sequence ID" value="KKR30248.1"/>
    <property type="molecule type" value="Genomic_DNA"/>
</dbReference>
<feature type="transmembrane region" description="Helical" evidence="7">
    <location>
        <begin position="6"/>
        <end position="23"/>
    </location>
</feature>
<feature type="transmembrane region" description="Helical" evidence="7">
    <location>
        <begin position="50"/>
        <end position="68"/>
    </location>
</feature>
<dbReference type="InterPro" id="IPR038770">
    <property type="entry name" value="Na+/solute_symporter_sf"/>
</dbReference>
<feature type="transmembrane region" description="Helical" evidence="7">
    <location>
        <begin position="287"/>
        <end position="313"/>
    </location>
</feature>
<dbReference type="GO" id="GO:0006813">
    <property type="term" value="P:potassium ion transport"/>
    <property type="evidence" value="ECO:0007669"/>
    <property type="project" value="InterPro"/>
</dbReference>
<dbReference type="GO" id="GO:0015297">
    <property type="term" value="F:antiporter activity"/>
    <property type="evidence" value="ECO:0007669"/>
    <property type="project" value="InterPro"/>
</dbReference>
<dbReference type="PANTHER" id="PTHR42751">
    <property type="entry name" value="SODIUM/HYDROGEN EXCHANGER FAMILY/TRKA DOMAIN PROTEIN"/>
    <property type="match status" value="1"/>
</dbReference>
<feature type="transmembrane region" description="Helical" evidence="7">
    <location>
        <begin position="80"/>
        <end position="104"/>
    </location>
</feature>
<comment type="similarity">
    <text evidence="2">Belongs to the monovalent cation:proton antiporter 2 (CPA2) transporter (TC 2.A.37) family.</text>
</comment>
<comment type="caution">
    <text evidence="10">The sequence shown here is derived from an EMBL/GenBank/DDBJ whole genome shotgun (WGS) entry which is preliminary data.</text>
</comment>
<evidence type="ECO:0000259" key="9">
    <source>
        <dbReference type="Pfam" id="PF02254"/>
    </source>
</evidence>
<dbReference type="Gene3D" id="1.20.1530.20">
    <property type="match status" value="1"/>
</dbReference>
<dbReference type="InterPro" id="IPR036291">
    <property type="entry name" value="NAD(P)-bd_dom_sf"/>
</dbReference>
<evidence type="ECO:0000256" key="1">
    <source>
        <dbReference type="ARBA" id="ARBA00004141"/>
    </source>
</evidence>
<keyword evidence="5 7" id="KW-1133">Transmembrane helix</keyword>
<evidence type="ECO:0000313" key="11">
    <source>
        <dbReference type="Proteomes" id="UP000034793"/>
    </source>
</evidence>
<evidence type="ECO:0000259" key="8">
    <source>
        <dbReference type="Pfam" id="PF00999"/>
    </source>
</evidence>
<keyword evidence="3" id="KW-0813">Transport</keyword>
<dbReference type="PANTHER" id="PTHR42751:SF3">
    <property type="entry name" value="SODIUM_GLUTAMATE SYMPORTER"/>
    <property type="match status" value="1"/>
</dbReference>
<gene>
    <name evidence="10" type="ORF">UT61_C0010G0021</name>
</gene>
<evidence type="ECO:0000256" key="7">
    <source>
        <dbReference type="SAM" id="Phobius"/>
    </source>
</evidence>
<feature type="transmembrane region" description="Helical" evidence="7">
    <location>
        <begin position="142"/>
        <end position="165"/>
    </location>
</feature>
<evidence type="ECO:0000256" key="3">
    <source>
        <dbReference type="ARBA" id="ARBA00022448"/>
    </source>
</evidence>
<feature type="transmembrane region" description="Helical" evidence="7">
    <location>
        <begin position="110"/>
        <end position="130"/>
    </location>
</feature>
<dbReference type="Pfam" id="PF02254">
    <property type="entry name" value="TrkA_N"/>
    <property type="match status" value="1"/>
</dbReference>
<protein>
    <submittedName>
        <fullName evidence="10">Sodium/hydrogen exchanger</fullName>
    </submittedName>
</protein>
<name>A0A0G0PQR3_9BACT</name>
<keyword evidence="6 7" id="KW-0472">Membrane</keyword>
<dbReference type="SUPFAM" id="SSF51735">
    <property type="entry name" value="NAD(P)-binding Rossmann-fold domains"/>
    <property type="match status" value="1"/>
</dbReference>
<dbReference type="GO" id="GO:0016020">
    <property type="term" value="C:membrane"/>
    <property type="evidence" value="ECO:0007669"/>
    <property type="project" value="UniProtKB-SubCell"/>
</dbReference>
<dbReference type="InterPro" id="IPR003148">
    <property type="entry name" value="RCK_N"/>
</dbReference>
<comment type="subcellular location">
    <subcellularLocation>
        <location evidence="1">Membrane</location>
        <topology evidence="1">Multi-pass membrane protein</topology>
    </subcellularLocation>
</comment>
<sequence>MDFNQIALLLTVASVFGVIAKVMKQPLVIGYILAGFLLAATGVIGENHALSSFGEIGVTLLLFLLGMEMDIDDLPTIGRVAFISGFAQIILTFISTFLLVRVLGFDKIPAIYIGAALSFSSTIIVVKLLSEKKDLTSLYGKITVGILLIQDLFAILILMFMSGVGKGQDGFVDYSLILFKGILFFGIALFLSKKVLPRFFEKLVASSQELLFIVSISWALGFAALSSGPFGFSLEIGGFLAGISLSDLSERLQIASRTKPIRDFFLVIFFLLLGTNLIYSYDVVSILPISIILSIFVILSHFFIVMVVLGFLGYRKRTSFLASITLTQISEFSLILVAGGFSLGQLTSDIVAIITLVAVFTMTISTYLVLKTDGIYKKIYSKLFVFERRMVKERAYMARSKFSDHTILVGCDRTGRSLTRYFKRKNSPFVIVDFDPEVHRKMTAQNFPVIFGDINDPEVIEASNLDHAHLLVSTISNLEDNLTLLEYLRRYANRTLTMFTATTKLDGIKLYEAGASYVIVPEVVAGEHIRHILAICGNGDQRLKKMGKSHFERLIFT</sequence>
<dbReference type="Gene3D" id="3.40.50.720">
    <property type="entry name" value="NAD(P)-binding Rossmann-like Domain"/>
    <property type="match status" value="1"/>
</dbReference>